<evidence type="ECO:0000256" key="1">
    <source>
        <dbReference type="SAM" id="MobiDB-lite"/>
    </source>
</evidence>
<accession>A0A6J4HER3</accession>
<dbReference type="AlphaFoldDB" id="A0A6J4HER3"/>
<sequence length="39" mass="4345">WQTGSPRRRRSRAPSSPPTASSATPCRSRIWPPCLRPPS</sequence>
<feature type="compositionally biased region" description="Basic residues" evidence="1">
    <location>
        <begin position="1"/>
        <end position="12"/>
    </location>
</feature>
<feature type="region of interest" description="Disordered" evidence="1">
    <location>
        <begin position="1"/>
        <end position="39"/>
    </location>
</feature>
<gene>
    <name evidence="2" type="ORF">AVDCRST_MAG56-476</name>
</gene>
<feature type="non-terminal residue" evidence="2">
    <location>
        <position position="1"/>
    </location>
</feature>
<feature type="non-terminal residue" evidence="2">
    <location>
        <position position="39"/>
    </location>
</feature>
<evidence type="ECO:0000313" key="2">
    <source>
        <dbReference type="EMBL" id="CAA9222376.1"/>
    </source>
</evidence>
<dbReference type="EMBL" id="CADCTQ010000046">
    <property type="protein sequence ID" value="CAA9222376.1"/>
    <property type="molecule type" value="Genomic_DNA"/>
</dbReference>
<proteinExistence type="predicted"/>
<organism evidence="2">
    <name type="scientific">uncultured Cytophagales bacterium</name>
    <dbReference type="NCBI Taxonomy" id="158755"/>
    <lineage>
        <taxon>Bacteria</taxon>
        <taxon>Pseudomonadati</taxon>
        <taxon>Bacteroidota</taxon>
        <taxon>Sphingobacteriia</taxon>
        <taxon>Sphingobacteriales</taxon>
        <taxon>environmental samples</taxon>
    </lineage>
</organism>
<protein>
    <submittedName>
        <fullName evidence="2">Uncharacterized protein</fullName>
    </submittedName>
</protein>
<name>A0A6J4HER3_9SPHI</name>
<reference evidence="2" key="1">
    <citation type="submission" date="2020-02" db="EMBL/GenBank/DDBJ databases">
        <authorList>
            <person name="Meier V. D."/>
        </authorList>
    </citation>
    <scope>NUCLEOTIDE SEQUENCE</scope>
    <source>
        <strain evidence="2">AVDCRST_MAG56</strain>
    </source>
</reference>